<evidence type="ECO:0008006" key="5">
    <source>
        <dbReference type="Google" id="ProtNLM"/>
    </source>
</evidence>
<comment type="caution">
    <text evidence="3">The sequence shown here is derived from an EMBL/GenBank/DDBJ whole genome shotgun (WGS) entry which is preliminary data.</text>
</comment>
<feature type="chain" id="PRO_5015442731" description="Tetratricopeptide repeat protein" evidence="2">
    <location>
        <begin position="22"/>
        <end position="245"/>
    </location>
</feature>
<proteinExistence type="predicted"/>
<sequence length="245" mass="28280">MIILRFFSLCLYGLFSFSANSAPLPSPIEVVLHRLGELEDRCKALEEQCLNLQQSLDTLRGQKNLNVASKEAQEEFDQQLFTFSPSDPASNSKNLSDVTRYLKDGETNRAITLLDYFIHKNHHPLKAQALYYKGLIFMHQKKYDQADGVFSTAYLYLKTQSKTLIPTTKIQQERKDLFPIQILLRSAECLRCLGRPSEAMFVCEEIKRNLHKIPVHYHKKITEKLQLIMAPLKDKYPNSLKGKSR</sequence>
<keyword evidence="2" id="KW-0732">Signal</keyword>
<protein>
    <recommendedName>
        <fullName evidence="5">Tetratricopeptide repeat protein</fullName>
    </recommendedName>
</protein>
<dbReference type="SUPFAM" id="SSF48452">
    <property type="entry name" value="TPR-like"/>
    <property type="match status" value="1"/>
</dbReference>
<accession>A0A2S5R6V8</accession>
<keyword evidence="4" id="KW-1185">Reference proteome</keyword>
<reference evidence="3 4" key="1">
    <citation type="submission" date="2017-11" db="EMBL/GenBank/DDBJ databases">
        <title>Comparative genomic analysis of Holospora spp., intranuclear symbionts of paramecia.</title>
        <authorList>
            <person name="Garushyants S.K."/>
            <person name="Beliavskaya A."/>
            <person name="Malko D.B."/>
            <person name="Logacheva M.D."/>
            <person name="Rautian M.S."/>
            <person name="Gelfand M.S."/>
        </authorList>
    </citation>
    <scope>NUCLEOTIDE SEQUENCE [LARGE SCALE GENOMIC DNA]</scope>
    <source>
        <strain evidence="4">02AZ16</strain>
    </source>
</reference>
<organism evidence="3 4">
    <name type="scientific">Holospora curviuscula</name>
    <dbReference type="NCBI Taxonomy" id="1082868"/>
    <lineage>
        <taxon>Bacteria</taxon>
        <taxon>Pseudomonadati</taxon>
        <taxon>Pseudomonadota</taxon>
        <taxon>Alphaproteobacteria</taxon>
        <taxon>Holosporales</taxon>
        <taxon>Holosporaceae</taxon>
        <taxon>Holospora</taxon>
    </lineage>
</organism>
<keyword evidence="1" id="KW-0175">Coiled coil</keyword>
<evidence type="ECO:0000313" key="4">
    <source>
        <dbReference type="Proteomes" id="UP000239425"/>
    </source>
</evidence>
<evidence type="ECO:0000313" key="3">
    <source>
        <dbReference type="EMBL" id="PPE03023.1"/>
    </source>
</evidence>
<dbReference type="Gene3D" id="1.25.40.10">
    <property type="entry name" value="Tetratricopeptide repeat domain"/>
    <property type="match status" value="1"/>
</dbReference>
<dbReference type="OrthoDB" id="8479772at2"/>
<dbReference type="EMBL" id="PHHC01000142">
    <property type="protein sequence ID" value="PPE03023.1"/>
    <property type="molecule type" value="Genomic_DNA"/>
</dbReference>
<feature type="signal peptide" evidence="2">
    <location>
        <begin position="1"/>
        <end position="21"/>
    </location>
</feature>
<dbReference type="RefSeq" id="WP_104207424.1">
    <property type="nucleotide sequence ID" value="NZ_PHHC01000142.1"/>
</dbReference>
<name>A0A2S5R6V8_9PROT</name>
<dbReference type="Proteomes" id="UP000239425">
    <property type="component" value="Unassembled WGS sequence"/>
</dbReference>
<evidence type="ECO:0000256" key="1">
    <source>
        <dbReference type="SAM" id="Coils"/>
    </source>
</evidence>
<gene>
    <name evidence="3" type="ORF">HCUR_01533</name>
</gene>
<dbReference type="AlphaFoldDB" id="A0A2S5R6V8"/>
<evidence type="ECO:0000256" key="2">
    <source>
        <dbReference type="SAM" id="SignalP"/>
    </source>
</evidence>
<dbReference type="InterPro" id="IPR011990">
    <property type="entry name" value="TPR-like_helical_dom_sf"/>
</dbReference>
<feature type="coiled-coil region" evidence="1">
    <location>
        <begin position="28"/>
        <end position="62"/>
    </location>
</feature>